<dbReference type="InterPro" id="IPR001789">
    <property type="entry name" value="Sig_transdc_resp-reg_receiver"/>
</dbReference>
<feature type="modified residue" description="4-aspartylphosphate" evidence="2">
    <location>
        <position position="67"/>
    </location>
</feature>
<feature type="domain" description="Response regulatory" evidence="3">
    <location>
        <begin position="16"/>
        <end position="132"/>
    </location>
</feature>
<dbReference type="AlphaFoldDB" id="A0A5A9XEN3"/>
<dbReference type="PROSITE" id="PS50110">
    <property type="entry name" value="RESPONSE_REGULATORY"/>
    <property type="match status" value="1"/>
</dbReference>
<dbReference type="EMBL" id="SRSD01000006">
    <property type="protein sequence ID" value="KAA0891380.1"/>
    <property type="molecule type" value="Genomic_DNA"/>
</dbReference>
<dbReference type="Proteomes" id="UP000324298">
    <property type="component" value="Unassembled WGS sequence"/>
</dbReference>
<dbReference type="GO" id="GO:0000160">
    <property type="term" value="P:phosphorelay signal transduction system"/>
    <property type="evidence" value="ECO:0007669"/>
    <property type="project" value="InterPro"/>
</dbReference>
<evidence type="ECO:0000256" key="1">
    <source>
        <dbReference type="ARBA" id="ARBA00022553"/>
    </source>
</evidence>
<keyword evidence="5" id="KW-1185">Reference proteome</keyword>
<dbReference type="Gene3D" id="3.40.50.2300">
    <property type="match status" value="1"/>
</dbReference>
<sequence>METDKETDATPPGGGTILLVEDDENVRRMAAQMLKILGYAVFAPPSPQEALAICREGDQPIDCVVTDVIMPGMSGKELVEAIRVLRPGIGALYMSGYTSDVIAHHGVLDEGVPFIQKPFDMSAIHKKIQEAMKSPTP</sequence>
<dbReference type="RefSeq" id="WP_149307743.1">
    <property type="nucleotide sequence ID" value="NZ_SRSD01000006.1"/>
</dbReference>
<accession>A0A5A9XEN3</accession>
<proteinExistence type="predicted"/>
<gene>
    <name evidence="4" type="ORF">ET418_11405</name>
</gene>
<dbReference type="SMART" id="SM00448">
    <property type="entry name" value="REC"/>
    <property type="match status" value="1"/>
</dbReference>
<organism evidence="4 5">
    <name type="scientific">Oryzomonas rubra</name>
    <dbReference type="NCBI Taxonomy" id="2509454"/>
    <lineage>
        <taxon>Bacteria</taxon>
        <taxon>Pseudomonadati</taxon>
        <taxon>Thermodesulfobacteriota</taxon>
        <taxon>Desulfuromonadia</taxon>
        <taxon>Geobacterales</taxon>
        <taxon>Geobacteraceae</taxon>
        <taxon>Oryzomonas</taxon>
    </lineage>
</organism>
<keyword evidence="1 2" id="KW-0597">Phosphoprotein</keyword>
<dbReference type="Pfam" id="PF00072">
    <property type="entry name" value="Response_reg"/>
    <property type="match status" value="1"/>
</dbReference>
<comment type="caution">
    <text evidence="4">The sequence shown here is derived from an EMBL/GenBank/DDBJ whole genome shotgun (WGS) entry which is preliminary data.</text>
</comment>
<protein>
    <submittedName>
        <fullName evidence="4">Response regulator</fullName>
    </submittedName>
</protein>
<dbReference type="PANTHER" id="PTHR44591">
    <property type="entry name" value="STRESS RESPONSE REGULATOR PROTEIN 1"/>
    <property type="match status" value="1"/>
</dbReference>
<dbReference type="InterPro" id="IPR050595">
    <property type="entry name" value="Bact_response_regulator"/>
</dbReference>
<name>A0A5A9XEN3_9BACT</name>
<evidence type="ECO:0000313" key="5">
    <source>
        <dbReference type="Proteomes" id="UP000324298"/>
    </source>
</evidence>
<reference evidence="4 5" key="1">
    <citation type="submission" date="2019-04" db="EMBL/GenBank/DDBJ databases">
        <title>Geobacter ruber sp. nov., ferric-reducing bacteria isolated from paddy soil.</title>
        <authorList>
            <person name="Xu Z."/>
            <person name="Masuda Y."/>
            <person name="Itoh H."/>
            <person name="Senoo K."/>
        </authorList>
    </citation>
    <scope>NUCLEOTIDE SEQUENCE [LARGE SCALE GENOMIC DNA]</scope>
    <source>
        <strain evidence="4 5">Red88</strain>
    </source>
</reference>
<dbReference type="OrthoDB" id="9784719at2"/>
<dbReference type="PANTHER" id="PTHR44591:SF3">
    <property type="entry name" value="RESPONSE REGULATORY DOMAIN-CONTAINING PROTEIN"/>
    <property type="match status" value="1"/>
</dbReference>
<evidence type="ECO:0000256" key="2">
    <source>
        <dbReference type="PROSITE-ProRule" id="PRU00169"/>
    </source>
</evidence>
<evidence type="ECO:0000313" key="4">
    <source>
        <dbReference type="EMBL" id="KAA0891380.1"/>
    </source>
</evidence>
<dbReference type="SUPFAM" id="SSF52172">
    <property type="entry name" value="CheY-like"/>
    <property type="match status" value="1"/>
</dbReference>
<dbReference type="InterPro" id="IPR011006">
    <property type="entry name" value="CheY-like_superfamily"/>
</dbReference>
<evidence type="ECO:0000259" key="3">
    <source>
        <dbReference type="PROSITE" id="PS50110"/>
    </source>
</evidence>